<feature type="domain" description="EF-hand" evidence="3">
    <location>
        <begin position="102"/>
        <end position="137"/>
    </location>
</feature>
<protein>
    <recommendedName>
        <fullName evidence="3">EF-hand domain-containing protein</fullName>
    </recommendedName>
</protein>
<proteinExistence type="predicted"/>
<evidence type="ECO:0000256" key="2">
    <source>
        <dbReference type="ARBA" id="ARBA00022837"/>
    </source>
</evidence>
<dbReference type="SUPFAM" id="SSF47473">
    <property type="entry name" value="EF-hand"/>
    <property type="match status" value="1"/>
</dbReference>
<evidence type="ECO:0000313" key="4">
    <source>
        <dbReference type="EMBL" id="CAD8910079.1"/>
    </source>
</evidence>
<dbReference type="InterPro" id="IPR011992">
    <property type="entry name" value="EF-hand-dom_pair"/>
</dbReference>
<sequence>MGNKASKALNAKTIKGYQKLTKFEPDEIKALYNQFAQFKTTEEDGKEGAEAVINRKEFQLALGCLDSLFVDRIFQLFDKNSDGLINFEEFLVGIAILSTKSSTEQKLKFSFDLYDFNGDGKIDRDELKRLLVASLGENKVPMADAHVDALVEQTFTQADLNGDGFIDFEEYHQMVIKHPALLKPLTLNVAEIIAERTRSAAAGGATGGAGGTA</sequence>
<dbReference type="GO" id="GO:0019900">
    <property type="term" value="F:kinase binding"/>
    <property type="evidence" value="ECO:0007669"/>
    <property type="project" value="InterPro"/>
</dbReference>
<dbReference type="CDD" id="cd00051">
    <property type="entry name" value="EFh"/>
    <property type="match status" value="2"/>
</dbReference>
<accession>A0A7S1C5F8</accession>
<dbReference type="InterPro" id="IPR045198">
    <property type="entry name" value="CNBL1-10"/>
</dbReference>
<dbReference type="EMBL" id="HBFS01004900">
    <property type="protein sequence ID" value="CAD8910079.1"/>
    <property type="molecule type" value="Transcribed_RNA"/>
</dbReference>
<name>A0A7S1C5F8_9STRA</name>
<dbReference type="GO" id="GO:0019722">
    <property type="term" value="P:calcium-mediated signaling"/>
    <property type="evidence" value="ECO:0007669"/>
    <property type="project" value="InterPro"/>
</dbReference>
<keyword evidence="1" id="KW-0677">Repeat</keyword>
<dbReference type="Gene3D" id="1.10.238.10">
    <property type="entry name" value="EF-hand"/>
    <property type="match status" value="1"/>
</dbReference>
<reference evidence="4" key="1">
    <citation type="submission" date="2021-01" db="EMBL/GenBank/DDBJ databases">
        <authorList>
            <person name="Corre E."/>
            <person name="Pelletier E."/>
            <person name="Niang G."/>
            <person name="Scheremetjew M."/>
            <person name="Finn R."/>
            <person name="Kale V."/>
            <person name="Holt S."/>
            <person name="Cochrane G."/>
            <person name="Meng A."/>
            <person name="Brown T."/>
            <person name="Cohen L."/>
        </authorList>
    </citation>
    <scope>NUCLEOTIDE SEQUENCE</scope>
    <source>
        <strain evidence="4">Ms1</strain>
    </source>
</reference>
<dbReference type="InterPro" id="IPR002048">
    <property type="entry name" value="EF_hand_dom"/>
</dbReference>
<dbReference type="SMART" id="SM00054">
    <property type="entry name" value="EFh"/>
    <property type="match status" value="3"/>
</dbReference>
<evidence type="ECO:0000259" key="3">
    <source>
        <dbReference type="PROSITE" id="PS50222"/>
    </source>
</evidence>
<dbReference type="PROSITE" id="PS00018">
    <property type="entry name" value="EF_HAND_1"/>
    <property type="match status" value="3"/>
</dbReference>
<keyword evidence="2" id="KW-0106">Calcium</keyword>
<feature type="domain" description="EF-hand" evidence="3">
    <location>
        <begin position="65"/>
        <end position="100"/>
    </location>
</feature>
<evidence type="ECO:0000256" key="1">
    <source>
        <dbReference type="ARBA" id="ARBA00022737"/>
    </source>
</evidence>
<dbReference type="GO" id="GO:0005509">
    <property type="term" value="F:calcium ion binding"/>
    <property type="evidence" value="ECO:0007669"/>
    <property type="project" value="InterPro"/>
</dbReference>
<dbReference type="PROSITE" id="PS50222">
    <property type="entry name" value="EF_HAND_2"/>
    <property type="match status" value="3"/>
</dbReference>
<gene>
    <name evidence="4" type="ORF">BSP0115_LOCUS3283</name>
</gene>
<dbReference type="AlphaFoldDB" id="A0A7S1C5F8"/>
<dbReference type="PANTHER" id="PTHR23056">
    <property type="entry name" value="CALCINEURIN B"/>
    <property type="match status" value="1"/>
</dbReference>
<organism evidence="4">
    <name type="scientific">Bicosoecida sp. CB-2014</name>
    <dbReference type="NCBI Taxonomy" id="1486930"/>
    <lineage>
        <taxon>Eukaryota</taxon>
        <taxon>Sar</taxon>
        <taxon>Stramenopiles</taxon>
        <taxon>Bigyra</taxon>
        <taxon>Opalozoa</taxon>
        <taxon>Bicosoecida</taxon>
    </lineage>
</organism>
<dbReference type="InterPro" id="IPR018247">
    <property type="entry name" value="EF_Hand_1_Ca_BS"/>
</dbReference>
<dbReference type="PANTHER" id="PTHR23056:SF110">
    <property type="entry name" value="CALMODULIN"/>
    <property type="match status" value="1"/>
</dbReference>
<dbReference type="PRINTS" id="PR00450">
    <property type="entry name" value="RECOVERIN"/>
</dbReference>
<dbReference type="FunFam" id="1.10.238.10:FF:000003">
    <property type="entry name" value="Calmodulin A"/>
    <property type="match status" value="1"/>
</dbReference>
<dbReference type="Pfam" id="PF00036">
    <property type="entry name" value="EF-hand_1"/>
    <property type="match status" value="1"/>
</dbReference>
<feature type="domain" description="EF-hand" evidence="3">
    <location>
        <begin position="146"/>
        <end position="181"/>
    </location>
</feature>
<dbReference type="Pfam" id="PF13499">
    <property type="entry name" value="EF-hand_7"/>
    <property type="match status" value="1"/>
</dbReference>